<dbReference type="Gene3D" id="3.30.1370.50">
    <property type="entry name" value="R3H-like domain"/>
    <property type="match status" value="1"/>
</dbReference>
<keyword evidence="1" id="KW-0040">ANK repeat</keyword>
<feature type="domain" description="R3H" evidence="3">
    <location>
        <begin position="83"/>
        <end position="150"/>
    </location>
</feature>
<dbReference type="SUPFAM" id="SSF82708">
    <property type="entry name" value="R3H domain"/>
    <property type="match status" value="1"/>
</dbReference>
<accession>A0AAV1IM26</accession>
<evidence type="ECO:0000256" key="1">
    <source>
        <dbReference type="PROSITE-ProRule" id="PRU00023"/>
    </source>
</evidence>
<dbReference type="Proteomes" id="UP001314263">
    <property type="component" value="Unassembled WGS sequence"/>
</dbReference>
<evidence type="ECO:0000256" key="2">
    <source>
        <dbReference type="SAM" id="MobiDB-lite"/>
    </source>
</evidence>
<dbReference type="InterPro" id="IPR036867">
    <property type="entry name" value="R3H_dom_sf"/>
</dbReference>
<dbReference type="InterPro" id="IPR002110">
    <property type="entry name" value="Ankyrin_rpt"/>
</dbReference>
<dbReference type="AlphaFoldDB" id="A0AAV1IM26"/>
<evidence type="ECO:0000313" key="4">
    <source>
        <dbReference type="EMBL" id="CAK0787525.1"/>
    </source>
</evidence>
<feature type="region of interest" description="Disordered" evidence="2">
    <location>
        <begin position="1"/>
        <end position="26"/>
    </location>
</feature>
<dbReference type="PROSITE" id="PS50297">
    <property type="entry name" value="ANK_REP_REGION"/>
    <property type="match status" value="1"/>
</dbReference>
<dbReference type="PROSITE" id="PS51061">
    <property type="entry name" value="R3H"/>
    <property type="match status" value="1"/>
</dbReference>
<comment type="caution">
    <text evidence="4">The sequence shown here is derived from an EMBL/GenBank/DDBJ whole genome shotgun (WGS) entry which is preliminary data.</text>
</comment>
<dbReference type="Pfam" id="PF01424">
    <property type="entry name" value="R3H"/>
    <property type="match status" value="1"/>
</dbReference>
<name>A0AAV1IM26_9CHLO</name>
<dbReference type="SUPFAM" id="SSF48403">
    <property type="entry name" value="Ankyrin repeat"/>
    <property type="match status" value="1"/>
</dbReference>
<sequence>MEATSRRGQGRRKLASGGRIHAGKKSSLRGPLTFTLQALRKSLSAFSGEAYGAHVQPPDIITEHDEDAAPLDTSQCMIHMADGNTLANVVAWLRDICESDPEASLTFPPSLSKEQRAQIHTLVQAVGLGALASVSKGVGDRRHITVVRIGQEDASSQDQLDDLQRHKALWIWKWARDAGVKVSKDEVAEMVLQDCLTADLQQLWERGRTQQKLVIQLCDTITDGLPEELAELLKAENSPYTEVLLEGTYDVLTQRGPLHCAARLGRLPQLELLLEAGALVDCLDGNGWTALQVSRQHPEQCEAEGILLRRGARDDAPDALSELE</sequence>
<feature type="repeat" description="ANK" evidence="1">
    <location>
        <begin position="253"/>
        <end position="285"/>
    </location>
</feature>
<dbReference type="EMBL" id="CAUYUE010000017">
    <property type="protein sequence ID" value="CAK0787525.1"/>
    <property type="molecule type" value="Genomic_DNA"/>
</dbReference>
<reference evidence="4 5" key="1">
    <citation type="submission" date="2023-10" db="EMBL/GenBank/DDBJ databases">
        <authorList>
            <person name="Maclean D."/>
            <person name="Macfadyen A."/>
        </authorList>
    </citation>
    <scope>NUCLEOTIDE SEQUENCE [LARGE SCALE GENOMIC DNA]</scope>
</reference>
<gene>
    <name evidence="4" type="ORF">CVIRNUC_010745</name>
</gene>
<organism evidence="4 5">
    <name type="scientific">Coccomyxa viridis</name>
    <dbReference type="NCBI Taxonomy" id="1274662"/>
    <lineage>
        <taxon>Eukaryota</taxon>
        <taxon>Viridiplantae</taxon>
        <taxon>Chlorophyta</taxon>
        <taxon>core chlorophytes</taxon>
        <taxon>Trebouxiophyceae</taxon>
        <taxon>Trebouxiophyceae incertae sedis</taxon>
        <taxon>Coccomyxaceae</taxon>
        <taxon>Coccomyxa</taxon>
    </lineage>
</organism>
<evidence type="ECO:0000259" key="3">
    <source>
        <dbReference type="PROSITE" id="PS51061"/>
    </source>
</evidence>
<dbReference type="InterPro" id="IPR001374">
    <property type="entry name" value="R3H_dom"/>
</dbReference>
<keyword evidence="5" id="KW-1185">Reference proteome</keyword>
<evidence type="ECO:0000313" key="5">
    <source>
        <dbReference type="Proteomes" id="UP001314263"/>
    </source>
</evidence>
<dbReference type="InterPro" id="IPR036770">
    <property type="entry name" value="Ankyrin_rpt-contain_sf"/>
</dbReference>
<dbReference type="GO" id="GO:0003676">
    <property type="term" value="F:nucleic acid binding"/>
    <property type="evidence" value="ECO:0007669"/>
    <property type="project" value="UniProtKB-UniRule"/>
</dbReference>
<dbReference type="Pfam" id="PF13637">
    <property type="entry name" value="Ank_4"/>
    <property type="match status" value="1"/>
</dbReference>
<dbReference type="Gene3D" id="1.25.40.20">
    <property type="entry name" value="Ankyrin repeat-containing domain"/>
    <property type="match status" value="1"/>
</dbReference>
<dbReference type="PROSITE" id="PS50088">
    <property type="entry name" value="ANK_REPEAT"/>
    <property type="match status" value="1"/>
</dbReference>
<proteinExistence type="predicted"/>
<protein>
    <recommendedName>
        <fullName evidence="3">R3H domain-containing protein</fullName>
    </recommendedName>
</protein>